<evidence type="ECO:0000256" key="1">
    <source>
        <dbReference type="SAM" id="MobiDB-lite"/>
    </source>
</evidence>
<feature type="region of interest" description="Disordered" evidence="1">
    <location>
        <begin position="1"/>
        <end position="64"/>
    </location>
</feature>
<accession>A0A9R1HZU6</accession>
<feature type="region of interest" description="Disordered" evidence="1">
    <location>
        <begin position="81"/>
        <end position="115"/>
    </location>
</feature>
<reference evidence="2" key="2">
    <citation type="submission" date="2020-03" db="EMBL/GenBank/DDBJ databases">
        <title>The second near-complete assembly of the hexaploid bread wheat (Triticum aestivum) genome.</title>
        <authorList>
            <person name="Zimin A.V."/>
            <person name="Puiu D."/>
            <person name="Shumante A."/>
            <person name="Alonge M."/>
            <person name="Salzberg S.L."/>
        </authorList>
    </citation>
    <scope>NUCLEOTIDE SEQUENCE</scope>
    <source>
        <tissue evidence="2">Leaf</tissue>
    </source>
</reference>
<reference evidence="2" key="1">
    <citation type="journal article" date="2017" name="Gigascience">
        <title>The first near-complete assembly of the hexaploid bread wheat genome, Triticum aestivum.</title>
        <authorList>
            <person name="Zimin A.V."/>
            <person name="Puiu D."/>
            <person name="Hall R."/>
            <person name="Kingan S."/>
            <person name="Clavijo B.J."/>
            <person name="Salzberg S.L."/>
        </authorList>
    </citation>
    <scope>NUCLEOTIDE SEQUENCE</scope>
    <source>
        <tissue evidence="2">Leaf</tissue>
    </source>
</reference>
<feature type="non-terminal residue" evidence="2">
    <location>
        <position position="1"/>
    </location>
</feature>
<name>A0A9R1HZU6_WHEAT</name>
<sequence length="187" mass="20703">WRRRRRWCRRSQDSTRASGTGRRTGRASCGSATSPAAPSSAPSSTTTTTNPTRTSSSPPPPAMVLSNMMDLFLRQRVIHQFSRPKNKEPPSRLQPRWSTPPASSKRIAAPSTTPSSTTIRFSRCSSAAGMTATCRVEDGMRCRATFCHSLCKEIMLNQYLTWLTLSMKAIGVHGLQYQKIMPLQLAN</sequence>
<feature type="compositionally biased region" description="Low complexity" evidence="1">
    <location>
        <begin position="14"/>
        <end position="56"/>
    </location>
</feature>
<organism evidence="2">
    <name type="scientific">Triticum aestivum</name>
    <name type="common">Wheat</name>
    <dbReference type="NCBI Taxonomy" id="4565"/>
    <lineage>
        <taxon>Eukaryota</taxon>
        <taxon>Viridiplantae</taxon>
        <taxon>Streptophyta</taxon>
        <taxon>Embryophyta</taxon>
        <taxon>Tracheophyta</taxon>
        <taxon>Spermatophyta</taxon>
        <taxon>Magnoliopsida</taxon>
        <taxon>Liliopsida</taxon>
        <taxon>Poales</taxon>
        <taxon>Poaceae</taxon>
        <taxon>BOP clade</taxon>
        <taxon>Pooideae</taxon>
        <taxon>Triticodae</taxon>
        <taxon>Triticeae</taxon>
        <taxon>Triticinae</taxon>
        <taxon>Triticum</taxon>
    </lineage>
</organism>
<proteinExistence type="predicted"/>
<comment type="caution">
    <text evidence="2">The sequence shown here is derived from an EMBL/GenBank/DDBJ whole genome shotgun (WGS) entry which is preliminary data.</text>
</comment>
<gene>
    <name evidence="2" type="ORF">CFC21_079461</name>
</gene>
<dbReference type="Proteomes" id="UP000815260">
    <property type="component" value="Chromosome 5D"/>
</dbReference>
<feature type="non-terminal residue" evidence="2">
    <location>
        <position position="187"/>
    </location>
</feature>
<protein>
    <submittedName>
        <fullName evidence="2">Uncharacterized protein</fullName>
    </submittedName>
</protein>
<dbReference type="AlphaFoldDB" id="A0A9R1HZU6"/>
<evidence type="ECO:0000313" key="2">
    <source>
        <dbReference type="EMBL" id="KAF7074616.1"/>
    </source>
</evidence>
<dbReference type="EMBL" id="CM022225">
    <property type="protein sequence ID" value="KAF7074616.1"/>
    <property type="molecule type" value="Genomic_DNA"/>
</dbReference>